<organism evidence="1 2">
    <name type="scientific">Phaeosphaeria nodorum (strain SN15 / ATCC MYA-4574 / FGSC 10173)</name>
    <name type="common">Glume blotch fungus</name>
    <name type="synonym">Parastagonospora nodorum</name>
    <dbReference type="NCBI Taxonomy" id="321614"/>
    <lineage>
        <taxon>Eukaryota</taxon>
        <taxon>Fungi</taxon>
        <taxon>Dikarya</taxon>
        <taxon>Ascomycota</taxon>
        <taxon>Pezizomycotina</taxon>
        <taxon>Dothideomycetes</taxon>
        <taxon>Pleosporomycetidae</taxon>
        <taxon>Pleosporales</taxon>
        <taxon>Pleosporineae</taxon>
        <taxon>Phaeosphaeriaceae</taxon>
        <taxon>Parastagonospora</taxon>
    </lineage>
</organism>
<sequence>MASFTNLPPEIRNACYDELLSGENNSQHRIPHELAMFSVSKLVHEESSSYFYQHNVIAVDIPSANDRHRLPSSRPLPDKYLRYLKRLHLHALTGPPTLQQTHQAATAIAALACVGARFDELNLFIGSRLSHVLNSRVDDSIMGGSHPITTAIRNVLLSNVAKVYRIALESAWAEFGACLEFYSGGTPAHDFALLERQTSGRYSSAHLSSLGLTDEETSDMQLDANSISPASTPSSLPSSLCSAFADLDTFSVSSFELGSDGKEDEDCDESFANDIDTSQQPFFTEDDIEEWSAFAQEEQENGEDVLDDLEGLDGDDEMEDVSQEESRAFMRNLKEVAHHIANDEDVTYMTNFAPDLLLSRHHLGHLV</sequence>
<evidence type="ECO:0000313" key="2">
    <source>
        <dbReference type="Proteomes" id="UP000001055"/>
    </source>
</evidence>
<dbReference type="Proteomes" id="UP000001055">
    <property type="component" value="Unassembled WGS sequence"/>
</dbReference>
<reference evidence="2" key="1">
    <citation type="journal article" date="2007" name="Plant Cell">
        <title>Dothideomycete-plant interactions illuminated by genome sequencing and EST analysis of the wheat pathogen Stagonospora nodorum.</title>
        <authorList>
            <person name="Hane J.K."/>
            <person name="Lowe R.G."/>
            <person name="Solomon P.S."/>
            <person name="Tan K.C."/>
            <person name="Schoch C.L."/>
            <person name="Spatafora J.W."/>
            <person name="Crous P.W."/>
            <person name="Kodira C."/>
            <person name="Birren B.W."/>
            <person name="Galagan J.E."/>
            <person name="Torriani S.F."/>
            <person name="McDonald B.A."/>
            <person name="Oliver R.P."/>
        </authorList>
    </citation>
    <scope>NUCLEOTIDE SEQUENCE [LARGE SCALE GENOMIC DNA]</scope>
    <source>
        <strain evidence="2">SN15 / ATCC MYA-4574 / FGSC 10173</strain>
    </source>
</reference>
<dbReference type="GeneID" id="5980273"/>
<proteinExistence type="predicted"/>
<dbReference type="InParanoid" id="Q0U519"/>
<evidence type="ECO:0000313" key="1">
    <source>
        <dbReference type="EMBL" id="EAT79472.2"/>
    </source>
</evidence>
<name>Q0U519_PHANO</name>
<dbReference type="AlphaFoldDB" id="Q0U519"/>
<gene>
    <name evidence="1" type="ORF">SNOG_13145</name>
</gene>
<dbReference type="HOGENOM" id="CLU_062261_0_0_1"/>
<dbReference type="RefSeq" id="XP_001803358.1">
    <property type="nucleotide sequence ID" value="XM_001803306.1"/>
</dbReference>
<dbReference type="EMBL" id="CH445349">
    <property type="protein sequence ID" value="EAT79472.2"/>
    <property type="molecule type" value="Genomic_DNA"/>
</dbReference>
<protein>
    <submittedName>
        <fullName evidence="1">Uncharacterized protein</fullName>
    </submittedName>
</protein>
<dbReference type="eggNOG" id="ENOG502R13D">
    <property type="taxonomic scope" value="Eukaryota"/>
</dbReference>
<dbReference type="VEuPathDB" id="FungiDB:JI435_131450"/>
<accession>Q0U519</accession>
<dbReference type="KEGG" id="pno:SNOG_13145"/>